<protein>
    <submittedName>
        <fullName evidence="1">Rod shape-determining protein</fullName>
    </submittedName>
</protein>
<dbReference type="RefSeq" id="WP_353302108.1">
    <property type="nucleotide sequence ID" value="NZ_BAABWN010000003.1"/>
</dbReference>
<evidence type="ECO:0000313" key="2">
    <source>
        <dbReference type="Proteomes" id="UP001465153"/>
    </source>
</evidence>
<comment type="caution">
    <text evidence="1">The sequence shown here is derived from an EMBL/GenBank/DDBJ whole genome shotgun (WGS) entry which is preliminary data.</text>
</comment>
<gene>
    <name evidence="1" type="ORF">NBRC116591_12990</name>
</gene>
<evidence type="ECO:0000313" key="1">
    <source>
        <dbReference type="EMBL" id="GAA6167489.1"/>
    </source>
</evidence>
<sequence length="163" mass="18759">MIKYIQGKMSKDLYVQVWEDRLKVSSVDKTFDEEPLMALKPDKKGELIVVAIGNSVKALVKSEYETIVNPFKHPRLLVHDFTVAEKIIMHVFRLIHESKIFLPSPRVIFQPMEKLEGGVTTVEERVYKELCFGAGAREVFIHTGNPLSIYDIDFKQFKSDNSE</sequence>
<dbReference type="InterPro" id="IPR056546">
    <property type="entry name" value="MreB_MamK-like"/>
</dbReference>
<keyword evidence="2" id="KW-1185">Reference proteome</keyword>
<name>A0ABQ0A768_9GAMM</name>
<dbReference type="Pfam" id="PF06723">
    <property type="entry name" value="MreB_Mbl"/>
    <property type="match status" value="1"/>
</dbReference>
<reference evidence="1 2" key="1">
    <citation type="submission" date="2024-04" db="EMBL/GenBank/DDBJ databases">
        <title>Draft genome sequence of Sessilibacter corallicola NBRC 116591.</title>
        <authorList>
            <person name="Miyakawa T."/>
            <person name="Kusuya Y."/>
            <person name="Miura T."/>
        </authorList>
    </citation>
    <scope>NUCLEOTIDE SEQUENCE [LARGE SCALE GENOMIC DNA]</scope>
    <source>
        <strain evidence="1 2">KU-00831-HH</strain>
    </source>
</reference>
<dbReference type="Gene3D" id="3.30.420.40">
    <property type="match status" value="1"/>
</dbReference>
<organism evidence="1 2">
    <name type="scientific">Sessilibacter corallicola</name>
    <dbReference type="NCBI Taxonomy" id="2904075"/>
    <lineage>
        <taxon>Bacteria</taxon>
        <taxon>Pseudomonadati</taxon>
        <taxon>Pseudomonadota</taxon>
        <taxon>Gammaproteobacteria</taxon>
        <taxon>Cellvibrionales</taxon>
        <taxon>Cellvibrionaceae</taxon>
        <taxon>Sessilibacter</taxon>
    </lineage>
</organism>
<dbReference type="Proteomes" id="UP001465153">
    <property type="component" value="Unassembled WGS sequence"/>
</dbReference>
<accession>A0ABQ0A768</accession>
<dbReference type="EMBL" id="BAABWN010000003">
    <property type="protein sequence ID" value="GAA6167489.1"/>
    <property type="molecule type" value="Genomic_DNA"/>
</dbReference>
<proteinExistence type="predicted"/>